<dbReference type="RefSeq" id="WP_095549275.1">
    <property type="nucleotide sequence ID" value="NZ_NSJF01000002.1"/>
</dbReference>
<dbReference type="Proteomes" id="UP000217999">
    <property type="component" value="Unassembled WGS sequence"/>
</dbReference>
<protein>
    <recommendedName>
        <fullName evidence="3">DUF4304 domain-containing protein</fullName>
    </recommendedName>
</protein>
<comment type="caution">
    <text evidence="1">The sequence shown here is derived from an EMBL/GenBank/DDBJ whole genome shotgun (WGS) entry which is preliminary data.</text>
</comment>
<accession>A0A2A2A9D1</accession>
<dbReference type="Pfam" id="PF14137">
    <property type="entry name" value="DUF4304"/>
    <property type="match status" value="1"/>
</dbReference>
<evidence type="ECO:0000313" key="1">
    <source>
        <dbReference type="EMBL" id="PAT35150.1"/>
    </source>
</evidence>
<organism evidence="1 2">
    <name type="scientific">Vandammella animalimorsus</name>
    <dbReference type="NCBI Taxonomy" id="2029117"/>
    <lineage>
        <taxon>Bacteria</taxon>
        <taxon>Pseudomonadati</taxon>
        <taxon>Pseudomonadota</taxon>
        <taxon>Betaproteobacteria</taxon>
        <taxon>Burkholderiales</taxon>
        <taxon>Comamonadaceae</taxon>
        <taxon>Vandammella</taxon>
    </lineage>
</organism>
<reference evidence="1 2" key="1">
    <citation type="submission" date="2017-08" db="EMBL/GenBank/DDBJ databases">
        <title>WGS of Clinical strains of the CDC Group NO-1 linked to zoonotic infections in humans.</title>
        <authorList>
            <person name="Bernier A.-M."/>
            <person name="Bernard K."/>
        </authorList>
    </citation>
    <scope>NUCLEOTIDE SEQUENCE [LARGE SCALE GENOMIC DNA]</scope>
    <source>
        <strain evidence="1 2">NML03-0146</strain>
    </source>
</reference>
<gene>
    <name evidence="1" type="ORF">CK620_04350</name>
</gene>
<sequence length="163" mass="19052">MSAISQRIDAIVRQALAQPLKERGFERQGRSFRRAEGGGRIAVLQVQGNKWNYGDRGRFTVNLGIWQPMPGQPLLQRPKEYECQTRQRIGFLLPEYRQDHWWQLDAHTDDAAMAQALRQAVLEHGLPWFEAQRPPAVTPLAEGWLTRLRRWLQQRMRRGQRGD</sequence>
<dbReference type="AlphaFoldDB" id="A0A2A2A9D1"/>
<dbReference type="InterPro" id="IPR025412">
    <property type="entry name" value="DUF4304"/>
</dbReference>
<name>A0A2A2A9D1_9BURK</name>
<evidence type="ECO:0000313" key="2">
    <source>
        <dbReference type="Proteomes" id="UP000217999"/>
    </source>
</evidence>
<dbReference type="EMBL" id="NSJF01000002">
    <property type="protein sequence ID" value="PAT35150.1"/>
    <property type="molecule type" value="Genomic_DNA"/>
</dbReference>
<evidence type="ECO:0008006" key="3">
    <source>
        <dbReference type="Google" id="ProtNLM"/>
    </source>
</evidence>
<proteinExistence type="predicted"/>